<dbReference type="RefSeq" id="WP_114484932.1">
    <property type="nucleotide sequence ID" value="NZ_CBCSHM010000005.1"/>
</dbReference>
<comment type="caution">
    <text evidence="1">The sequence shown here is derived from an EMBL/GenBank/DDBJ whole genome shotgun (WGS) entry which is preliminary data.</text>
</comment>
<protein>
    <submittedName>
        <fullName evidence="1">Uncharacterized protein</fullName>
    </submittedName>
</protein>
<name>A0A368U9J6_9GAMM</name>
<dbReference type="OrthoDB" id="5786139at2"/>
<dbReference type="Proteomes" id="UP000253204">
    <property type="component" value="Unassembled WGS sequence"/>
</dbReference>
<sequence>MSRYDWEAGTIKIPTRAWVPLKKVLRETHNAQRERVHKLAEQVQPRLAAEFKGKRDTHESAVRFFTFDLAEKLCREESVADLAAELVLESLKEGSAWQTRKITQAMLDTCVGPKATNKTLHYSGGEWDISLDDTARTVHWDVHENNRAVEAARESLMGHTLFKELNRIDYGKQKAMGGVIVGNDEYNQDDCGLGGGGNYETASFGKAGEREGRWHYLT</sequence>
<evidence type="ECO:0000313" key="1">
    <source>
        <dbReference type="EMBL" id="RCV93604.1"/>
    </source>
</evidence>
<proteinExistence type="predicted"/>
<evidence type="ECO:0000313" key="2">
    <source>
        <dbReference type="Proteomes" id="UP000253204"/>
    </source>
</evidence>
<gene>
    <name evidence="1" type="ORF">DU506_00170</name>
</gene>
<dbReference type="EMBL" id="QPIJ01000001">
    <property type="protein sequence ID" value="RCV93604.1"/>
    <property type="molecule type" value="Genomic_DNA"/>
</dbReference>
<organism evidence="1 2">
    <name type="scientific">Vreelandella rituensis</name>
    <dbReference type="NCBI Taxonomy" id="2282306"/>
    <lineage>
        <taxon>Bacteria</taxon>
        <taxon>Pseudomonadati</taxon>
        <taxon>Pseudomonadota</taxon>
        <taxon>Gammaproteobacteria</taxon>
        <taxon>Oceanospirillales</taxon>
        <taxon>Halomonadaceae</taxon>
        <taxon>Vreelandella</taxon>
    </lineage>
</organism>
<reference evidence="1 2" key="1">
    <citation type="submission" date="2018-07" db="EMBL/GenBank/DDBJ databases">
        <title>Halomonas rutogse sp. nov., isolated from Lake TangqianCo on Tibetan Plateau.</title>
        <authorList>
            <person name="Lu H."/>
            <person name="Xing P."/>
            <person name="Wu Q."/>
        </authorList>
    </citation>
    <scope>NUCLEOTIDE SEQUENCE [LARGE SCALE GENOMIC DNA]</scope>
    <source>
        <strain evidence="1 2">TQ8S</strain>
    </source>
</reference>
<dbReference type="AlphaFoldDB" id="A0A368U9J6"/>
<keyword evidence="2" id="KW-1185">Reference proteome</keyword>
<accession>A0A368U9J6</accession>